<reference evidence="5 6" key="1">
    <citation type="journal article" date="2004" name="Nature">
        <title>Genome evolution in yeasts.</title>
        <authorList>
            <consortium name="Genolevures"/>
            <person name="Dujon B."/>
            <person name="Sherman D."/>
            <person name="Fischer G."/>
            <person name="Durrens P."/>
            <person name="Casaregola S."/>
            <person name="Lafontaine I."/>
            <person name="de Montigny J."/>
            <person name="Marck C."/>
            <person name="Neuveglise C."/>
            <person name="Talla E."/>
            <person name="Goffard N."/>
            <person name="Frangeul L."/>
            <person name="Aigle M."/>
            <person name="Anthouard V."/>
            <person name="Babour A."/>
            <person name="Barbe V."/>
            <person name="Barnay S."/>
            <person name="Blanchin S."/>
            <person name="Beckerich J.M."/>
            <person name="Beyne E."/>
            <person name="Bleykasten C."/>
            <person name="Boisrame A."/>
            <person name="Boyer J."/>
            <person name="Cattolico L."/>
            <person name="Confanioleri F."/>
            <person name="de Daruvar A."/>
            <person name="Despons L."/>
            <person name="Fabre E."/>
            <person name="Fairhead C."/>
            <person name="Ferry-Dumazet H."/>
            <person name="Groppi A."/>
            <person name="Hantraye F."/>
            <person name="Hennequin C."/>
            <person name="Jauniaux N."/>
            <person name="Joyet P."/>
            <person name="Kachouri R."/>
            <person name="Kerrest A."/>
            <person name="Koszul R."/>
            <person name="Lemaire M."/>
            <person name="Lesur I."/>
            <person name="Ma L."/>
            <person name="Muller H."/>
            <person name="Nicaud J.M."/>
            <person name="Nikolski M."/>
            <person name="Oztas S."/>
            <person name="Ozier-Kalogeropoulos O."/>
            <person name="Pellenz S."/>
            <person name="Potier S."/>
            <person name="Richard G.F."/>
            <person name="Straub M.L."/>
            <person name="Suleau A."/>
            <person name="Swennene D."/>
            <person name="Tekaia F."/>
            <person name="Wesolowski-Louvel M."/>
            <person name="Westhof E."/>
            <person name="Wirth B."/>
            <person name="Zeniou-Meyer M."/>
            <person name="Zivanovic I."/>
            <person name="Bolotin-Fukuhara M."/>
            <person name="Thierry A."/>
            <person name="Bouchier C."/>
            <person name="Caudron B."/>
            <person name="Scarpelli C."/>
            <person name="Gaillardin C."/>
            <person name="Weissenbach J."/>
            <person name="Wincker P."/>
            <person name="Souciet J.L."/>
        </authorList>
    </citation>
    <scope>NUCLEOTIDE SEQUENCE [LARGE SCALE GENOMIC DNA]</scope>
    <source>
        <strain evidence="6">ATCC 8585 / CBS 2359 / DSM 70799 / NBRC 1267 / NRRL Y-1140 / WM37</strain>
    </source>
</reference>
<evidence type="ECO:0000313" key="6">
    <source>
        <dbReference type="Proteomes" id="UP000000598"/>
    </source>
</evidence>
<dbReference type="OMA" id="NNSRYMN"/>
<dbReference type="InParanoid" id="Q6CTN6"/>
<dbReference type="GO" id="GO:0016433">
    <property type="term" value="F:rRNA (adenine) methyltransferase activity"/>
    <property type="evidence" value="ECO:0007669"/>
    <property type="project" value="UniProtKB-UniRule"/>
</dbReference>
<evidence type="ECO:0000256" key="3">
    <source>
        <dbReference type="ARBA" id="ARBA00022691"/>
    </source>
</evidence>
<evidence type="ECO:0000256" key="1">
    <source>
        <dbReference type="ARBA" id="ARBA00022603"/>
    </source>
</evidence>
<sequence>MLSRRKRTITGKPVAKHVPKIKPSKARKIIRRFHLLIQKRRVICNKLRCDIVENDEEANAINIENFFRKNKTLQEDFNKGKKSRRPNPRLEELLVHVQSIEHSQQLCQILGYICGEIEEDGGLQNYQFASTVGQDSNRGGDSSKQLVKWCKELGVDKALGMNALELGSLSAKNHISVCGLFNPVVRIDLNSNDTVNIERQDFMKRPLPKDESQRFDLISCSLVLNFVPTPLQRGQMILRFKQFLKCNKKTYLFLVIPLPCLTNSRYMTKDRFNEIMHALGYRKIRFKEAKKVAYWLYELEQSENTMCSSQNMNQFAKKAKLLDKPGMNNFSITFPNRQPSHQGIYTTTKPLFSR</sequence>
<dbReference type="KEGG" id="kla:KLLA0_C11275g"/>
<dbReference type="InterPro" id="IPR029063">
    <property type="entry name" value="SAM-dependent_MTases_sf"/>
</dbReference>
<dbReference type="Proteomes" id="UP000000598">
    <property type="component" value="Chromosome C"/>
</dbReference>
<dbReference type="FunCoup" id="Q6CTN6">
    <property type="interactions" value="115"/>
</dbReference>
<dbReference type="GeneID" id="2892137"/>
<keyword evidence="6" id="KW-1185">Reference proteome</keyword>
<dbReference type="PANTHER" id="PTHR21008">
    <property type="entry name" value="S-ADENOSYLMETHIONINE SENSOR UPSTREAM OF MTORC1-RELATED"/>
    <property type="match status" value="1"/>
</dbReference>
<dbReference type="RefSeq" id="XP_452703.1">
    <property type="nucleotide sequence ID" value="XM_452703.1"/>
</dbReference>
<comment type="function">
    <text evidence="4">S-adenosyl-L-methionine-dependent methyltransferase that specifically methylates the N(1) position of an adenine present in helix 65 in 25S rRNA.</text>
</comment>
<gene>
    <name evidence="4" type="primary">BMT2</name>
    <name evidence="5" type="ORF">KLLA0_C11275g</name>
</gene>
<feature type="binding site" evidence="4">
    <location>
        <position position="188"/>
    </location>
    <ligand>
        <name>S-adenosyl-L-methionine</name>
        <dbReference type="ChEBI" id="CHEBI:59789"/>
    </ligand>
</feature>
<dbReference type="Pfam" id="PF11968">
    <property type="entry name" value="Bmt2"/>
    <property type="match status" value="1"/>
</dbReference>
<dbReference type="EMBL" id="CR382123">
    <property type="protein sequence ID" value="CAH01554.1"/>
    <property type="molecule type" value="Genomic_DNA"/>
</dbReference>
<feature type="binding site" evidence="4">
    <location>
        <position position="167"/>
    </location>
    <ligand>
        <name>S-adenosyl-L-methionine</name>
        <dbReference type="ChEBI" id="CHEBI:59789"/>
    </ligand>
</feature>
<dbReference type="eggNOG" id="ENOG502R82D">
    <property type="taxonomic scope" value="Eukaryota"/>
</dbReference>
<dbReference type="HOGENOM" id="CLU_041583_1_0_1"/>
<accession>Q6CTN6</accession>
<protein>
    <recommendedName>
        <fullName evidence="4">25S rRNA adenine-N(1) methyltransferase</fullName>
        <ecNumber evidence="4">2.1.1.-</ecNumber>
    </recommendedName>
</protein>
<dbReference type="GO" id="GO:0005730">
    <property type="term" value="C:nucleolus"/>
    <property type="evidence" value="ECO:0007669"/>
    <property type="project" value="UniProtKB-SubCell"/>
</dbReference>
<dbReference type="HAMAP" id="MF_03044">
    <property type="entry name" value="BMT2"/>
    <property type="match status" value="1"/>
</dbReference>
<evidence type="ECO:0000256" key="2">
    <source>
        <dbReference type="ARBA" id="ARBA00022679"/>
    </source>
</evidence>
<comment type="similarity">
    <text evidence="4">Belongs to the BMT2 family.</text>
</comment>
<keyword evidence="1 4" id="KW-0489">Methyltransferase</keyword>
<evidence type="ECO:0000313" key="5">
    <source>
        <dbReference type="EMBL" id="CAH01554.1"/>
    </source>
</evidence>
<name>Q6CTN6_KLULA</name>
<keyword evidence="4" id="KW-0539">Nucleus</keyword>
<dbReference type="STRING" id="284590.Q6CTN6"/>
<proteinExistence type="inferred from homology"/>
<dbReference type="AlphaFoldDB" id="Q6CTN6"/>
<dbReference type="SUPFAM" id="SSF53335">
    <property type="entry name" value="S-adenosyl-L-methionine-dependent methyltransferases"/>
    <property type="match status" value="1"/>
</dbReference>
<dbReference type="PaxDb" id="284590-Q6CTN6"/>
<dbReference type="EC" id="2.1.1.-" evidence="4"/>
<dbReference type="PANTHER" id="PTHR21008:SF1">
    <property type="entry name" value="25S RRNA (ADENINE(2142)-N(1))-METHYLTRANSFERASE"/>
    <property type="match status" value="1"/>
</dbReference>
<keyword evidence="3 4" id="KW-0949">S-adenosyl-L-methionine</keyword>
<organism evidence="5 6">
    <name type="scientific">Kluyveromyces lactis (strain ATCC 8585 / CBS 2359 / DSM 70799 / NBRC 1267 / NRRL Y-1140 / WM37)</name>
    <name type="common">Yeast</name>
    <name type="synonym">Candida sphaerica</name>
    <dbReference type="NCBI Taxonomy" id="284590"/>
    <lineage>
        <taxon>Eukaryota</taxon>
        <taxon>Fungi</taxon>
        <taxon>Dikarya</taxon>
        <taxon>Ascomycota</taxon>
        <taxon>Saccharomycotina</taxon>
        <taxon>Saccharomycetes</taxon>
        <taxon>Saccharomycetales</taxon>
        <taxon>Saccharomycetaceae</taxon>
        <taxon>Kluyveromyces</taxon>
    </lineage>
</organism>
<dbReference type="InterPro" id="IPR021867">
    <property type="entry name" value="Bmt2/SAMTOR"/>
</dbReference>
<dbReference type="Gene3D" id="3.40.50.150">
    <property type="entry name" value="Vaccinia Virus protein VP39"/>
    <property type="match status" value="1"/>
</dbReference>
<keyword evidence="2 4" id="KW-0808">Transferase</keyword>
<comment type="subcellular location">
    <subcellularLocation>
        <location evidence="4">Nucleus</location>
        <location evidence="4">Nucleolus</location>
    </subcellularLocation>
</comment>
<evidence type="ECO:0000256" key="4">
    <source>
        <dbReference type="HAMAP-Rule" id="MF_03044"/>
    </source>
</evidence>